<keyword evidence="1" id="KW-0732">Signal</keyword>
<dbReference type="Pfam" id="PF12514">
    <property type="entry name" value="DUF3718"/>
    <property type="match status" value="1"/>
</dbReference>
<dbReference type="Proteomes" id="UP000307790">
    <property type="component" value="Unassembled WGS sequence"/>
</dbReference>
<dbReference type="AlphaFoldDB" id="A0A5R9IRY1"/>
<evidence type="ECO:0000313" key="2">
    <source>
        <dbReference type="EMBL" id="TLU66817.1"/>
    </source>
</evidence>
<feature type="signal peptide" evidence="1">
    <location>
        <begin position="1"/>
        <end position="21"/>
    </location>
</feature>
<accession>A0A5R9IRY1</accession>
<comment type="caution">
    <text evidence="2">The sequence shown here is derived from an EMBL/GenBank/DDBJ whole genome shotgun (WGS) entry which is preliminary data.</text>
</comment>
<evidence type="ECO:0000313" key="3">
    <source>
        <dbReference type="Proteomes" id="UP000307790"/>
    </source>
</evidence>
<gene>
    <name evidence="2" type="ORF">FE810_04735</name>
</gene>
<proteinExistence type="predicted"/>
<evidence type="ECO:0000256" key="1">
    <source>
        <dbReference type="SAM" id="SignalP"/>
    </source>
</evidence>
<dbReference type="OrthoDB" id="6401172at2"/>
<organism evidence="2 3">
    <name type="scientific">Thalassotalea litorea</name>
    <dbReference type="NCBI Taxonomy" id="2020715"/>
    <lineage>
        <taxon>Bacteria</taxon>
        <taxon>Pseudomonadati</taxon>
        <taxon>Pseudomonadota</taxon>
        <taxon>Gammaproteobacteria</taxon>
        <taxon>Alteromonadales</taxon>
        <taxon>Colwelliaceae</taxon>
        <taxon>Thalassotalea</taxon>
    </lineage>
</organism>
<name>A0A5R9IRY1_9GAMM</name>
<feature type="chain" id="PRO_5024384739" evidence="1">
    <location>
        <begin position="22"/>
        <end position="128"/>
    </location>
</feature>
<dbReference type="InterPro" id="IPR022193">
    <property type="entry name" value="DUF3718"/>
</dbReference>
<sequence>MKTLMSAIATALIVASASSQAVEHEFIAADNSNETKTCISAASDDLSSLKKYVRRSFDNNVRLMSHALKCNDQDINTFAHTFGAQDTSEYLNGKVSSKYRIDDSVQIIDTSAYQPDTQGKVVIIVSSK</sequence>
<protein>
    <submittedName>
        <fullName evidence="2">DUF3718 domain-containing protein</fullName>
    </submittedName>
</protein>
<reference evidence="2 3" key="1">
    <citation type="submission" date="2019-05" db="EMBL/GenBank/DDBJ databases">
        <title>Genome sequences of Thalassotalea litorea 1K03283.</title>
        <authorList>
            <person name="Zhang D."/>
        </authorList>
    </citation>
    <scope>NUCLEOTIDE SEQUENCE [LARGE SCALE GENOMIC DNA]</scope>
    <source>
        <strain evidence="2 3">MCCC 1K03283</strain>
    </source>
</reference>
<keyword evidence="3" id="KW-1185">Reference proteome</keyword>
<dbReference type="RefSeq" id="WP_138318882.1">
    <property type="nucleotide sequence ID" value="NZ_VCBC01000004.1"/>
</dbReference>
<dbReference type="EMBL" id="VCBC01000004">
    <property type="protein sequence ID" value="TLU66817.1"/>
    <property type="molecule type" value="Genomic_DNA"/>
</dbReference>